<gene>
    <name evidence="1" type="ORF">MRB53_014746</name>
</gene>
<evidence type="ECO:0000313" key="1">
    <source>
        <dbReference type="EMBL" id="KAJ8618560.1"/>
    </source>
</evidence>
<sequence length="357" mass="40349">MLDDISAANLLFLESPVGVGFSYSNTSSDLKVQGDNSTANDSYKFLLNWFKGFPQYKSNEFYIAGESYAGHYIPQLAQVVFDANKKATMENYINLKGIMVGNGLMDDETDLKGMIDYAWGHAVISDRLYHSIQTNCDFAKENQTMDCQRALGQYYSLYSIIDMYSLYAPRCVSGSSTVKSLTNPHKEAPKFITKIELLRRLPAGYDPCLQEYATAYFNRPDVQEALHANVTKISRPWSLCSNEVNIAWMDSQTSVLPIIKRLVDGHLRVWIFSGDTDGRVPVTSTRYTLNKLGLNTTEEWATWYSHKEVGGWTVIYEGLTFVTVRGAGHRVPTFAPKRSLQLLRHFLANERLPSVAY</sequence>
<accession>A0ACC2KBS8</accession>
<proteinExistence type="predicted"/>
<dbReference type="Proteomes" id="UP001234297">
    <property type="component" value="Chromosome 4"/>
</dbReference>
<keyword evidence="2" id="KW-1185">Reference proteome</keyword>
<reference evidence="1 2" key="1">
    <citation type="journal article" date="2022" name="Hortic Res">
        <title>A haplotype resolved chromosomal level avocado genome allows analysis of novel avocado genes.</title>
        <authorList>
            <person name="Nath O."/>
            <person name="Fletcher S.J."/>
            <person name="Hayward A."/>
            <person name="Shaw L.M."/>
            <person name="Masouleh A.K."/>
            <person name="Furtado A."/>
            <person name="Henry R.J."/>
            <person name="Mitter N."/>
        </authorList>
    </citation>
    <scope>NUCLEOTIDE SEQUENCE [LARGE SCALE GENOMIC DNA]</scope>
    <source>
        <strain evidence="2">cv. Hass</strain>
    </source>
</reference>
<name>A0ACC2KBS8_PERAE</name>
<dbReference type="EMBL" id="CM056812">
    <property type="protein sequence ID" value="KAJ8618560.1"/>
    <property type="molecule type" value="Genomic_DNA"/>
</dbReference>
<protein>
    <submittedName>
        <fullName evidence="1">Uncharacterized protein</fullName>
    </submittedName>
</protein>
<organism evidence="1 2">
    <name type="scientific">Persea americana</name>
    <name type="common">Avocado</name>
    <dbReference type="NCBI Taxonomy" id="3435"/>
    <lineage>
        <taxon>Eukaryota</taxon>
        <taxon>Viridiplantae</taxon>
        <taxon>Streptophyta</taxon>
        <taxon>Embryophyta</taxon>
        <taxon>Tracheophyta</taxon>
        <taxon>Spermatophyta</taxon>
        <taxon>Magnoliopsida</taxon>
        <taxon>Magnoliidae</taxon>
        <taxon>Laurales</taxon>
        <taxon>Lauraceae</taxon>
        <taxon>Persea</taxon>
    </lineage>
</organism>
<comment type="caution">
    <text evidence="1">The sequence shown here is derived from an EMBL/GenBank/DDBJ whole genome shotgun (WGS) entry which is preliminary data.</text>
</comment>
<evidence type="ECO:0000313" key="2">
    <source>
        <dbReference type="Proteomes" id="UP001234297"/>
    </source>
</evidence>